<evidence type="ECO:0000256" key="2">
    <source>
        <dbReference type="ARBA" id="ARBA00023157"/>
    </source>
</evidence>
<evidence type="ECO:0000313" key="5">
    <source>
        <dbReference type="Proteomes" id="UP001189122"/>
    </source>
</evidence>
<dbReference type="SUPFAM" id="SSF57247">
    <property type="entry name" value="Bowman-Birk inhibitor, BBI"/>
    <property type="match status" value="1"/>
</dbReference>
<keyword evidence="3" id="KW-0732">Signal</keyword>
<dbReference type="AlphaFoldDB" id="A0A7I8IIC9"/>
<gene>
    <name evidence="4" type="ORF">SI7747_02003182</name>
</gene>
<dbReference type="EMBL" id="LR743589">
    <property type="protein sequence ID" value="CAA2616971.1"/>
    <property type="molecule type" value="Genomic_DNA"/>
</dbReference>
<feature type="signal peptide" evidence="3">
    <location>
        <begin position="1"/>
        <end position="32"/>
    </location>
</feature>
<dbReference type="InterPro" id="IPR035995">
    <property type="entry name" value="Bowman-Birk_prot_inh"/>
</dbReference>
<dbReference type="Proteomes" id="UP001189122">
    <property type="component" value="Unassembled WGS sequence"/>
</dbReference>
<proteinExistence type="predicted"/>
<dbReference type="EMBL" id="CACRZD030000002">
    <property type="protein sequence ID" value="CAA6656642.1"/>
    <property type="molecule type" value="Genomic_DNA"/>
</dbReference>
<reference evidence="4 5" key="1">
    <citation type="submission" date="2019-12" db="EMBL/GenBank/DDBJ databases">
        <authorList>
            <person name="Scholz U."/>
            <person name="Mascher M."/>
            <person name="Fiebig A."/>
        </authorList>
    </citation>
    <scope>NUCLEOTIDE SEQUENCE</scope>
</reference>
<accession>A0A7I8IIC9</accession>
<evidence type="ECO:0000256" key="1">
    <source>
        <dbReference type="ARBA" id="ARBA00022690"/>
    </source>
</evidence>
<name>A0A7I8IIC9_SPIIN</name>
<evidence type="ECO:0000313" key="4">
    <source>
        <dbReference type="EMBL" id="CAA2616971.1"/>
    </source>
</evidence>
<evidence type="ECO:0000256" key="3">
    <source>
        <dbReference type="SAM" id="SignalP"/>
    </source>
</evidence>
<keyword evidence="5" id="KW-1185">Reference proteome</keyword>
<feature type="chain" id="PRO_5029754054" evidence="3">
    <location>
        <begin position="33"/>
        <end position="125"/>
    </location>
</feature>
<sequence length="125" mass="13572">MEEKRVVVRAKNFLPMMLLVAVASSAIPSSSSLRDPFLGLPIGDGDDALGSGMNCCNECVCVDPWCVCSDRSRFGCFKGCGFCQCYDKPERTCYCVDVLKKCPPPCILTPDGPSPRRWVAGRAPT</sequence>
<dbReference type="GO" id="GO:0005576">
    <property type="term" value="C:extracellular region"/>
    <property type="evidence" value="ECO:0007669"/>
    <property type="project" value="InterPro"/>
</dbReference>
<keyword evidence="2" id="KW-1015">Disulfide bond</keyword>
<keyword evidence="1" id="KW-0646">Protease inhibitor</keyword>
<organism evidence="4">
    <name type="scientific">Spirodela intermedia</name>
    <name type="common">Intermediate duckweed</name>
    <dbReference type="NCBI Taxonomy" id="51605"/>
    <lineage>
        <taxon>Eukaryota</taxon>
        <taxon>Viridiplantae</taxon>
        <taxon>Streptophyta</taxon>
        <taxon>Embryophyta</taxon>
        <taxon>Tracheophyta</taxon>
        <taxon>Spermatophyta</taxon>
        <taxon>Magnoliopsida</taxon>
        <taxon>Liliopsida</taxon>
        <taxon>Araceae</taxon>
        <taxon>Lemnoideae</taxon>
        <taxon>Spirodela</taxon>
    </lineage>
</organism>
<protein>
    <submittedName>
        <fullName evidence="4">Uncharacterized protein</fullName>
    </submittedName>
</protein>
<dbReference type="GO" id="GO:0004867">
    <property type="term" value="F:serine-type endopeptidase inhibitor activity"/>
    <property type="evidence" value="ECO:0007669"/>
    <property type="project" value="InterPro"/>
</dbReference>